<dbReference type="GO" id="GO:0030299">
    <property type="term" value="P:intestinal cholesterol absorption"/>
    <property type="evidence" value="ECO:0007669"/>
    <property type="project" value="TreeGrafter"/>
</dbReference>
<evidence type="ECO:0000259" key="1">
    <source>
        <dbReference type="Pfam" id="PF16414"/>
    </source>
</evidence>
<dbReference type="OrthoDB" id="6510177at2759"/>
<comment type="caution">
    <text evidence="2">The sequence shown here is derived from an EMBL/GenBank/DDBJ whole genome shotgun (WGS) entry which is preliminary data.</text>
</comment>
<dbReference type="Proteomes" id="UP000326759">
    <property type="component" value="Unassembled WGS sequence"/>
</dbReference>
<dbReference type="GO" id="GO:0015918">
    <property type="term" value="P:sterol transport"/>
    <property type="evidence" value="ECO:0007669"/>
    <property type="project" value="TreeGrafter"/>
</dbReference>
<accession>A0A5N5TDY5</accession>
<dbReference type="Pfam" id="PF16414">
    <property type="entry name" value="NPC1_N"/>
    <property type="match status" value="1"/>
</dbReference>
<dbReference type="AlphaFoldDB" id="A0A5N5TDY5"/>
<dbReference type="GO" id="GO:0005886">
    <property type="term" value="C:plasma membrane"/>
    <property type="evidence" value="ECO:0007669"/>
    <property type="project" value="TreeGrafter"/>
</dbReference>
<keyword evidence="3" id="KW-1185">Reference proteome</keyword>
<dbReference type="PANTHER" id="PTHR45727">
    <property type="entry name" value="NPC INTRACELLULAR CHOLESTEROL TRANSPORTER 1"/>
    <property type="match status" value="1"/>
</dbReference>
<dbReference type="GO" id="GO:0042632">
    <property type="term" value="P:cholesterol homeostasis"/>
    <property type="evidence" value="ECO:0007669"/>
    <property type="project" value="TreeGrafter"/>
</dbReference>
<evidence type="ECO:0000313" key="2">
    <source>
        <dbReference type="EMBL" id="KAB7504863.1"/>
    </source>
</evidence>
<gene>
    <name evidence="2" type="primary">NPC1L1</name>
    <name evidence="2" type="ORF">Anas_13270</name>
</gene>
<feature type="domain" description="Niemann-Pick C1 N-terminal" evidence="1">
    <location>
        <begin position="8"/>
        <end position="245"/>
    </location>
</feature>
<dbReference type="PANTHER" id="PTHR45727:SF2">
    <property type="entry name" value="NPC INTRACELLULAR CHOLESTEROL TRANSPORTER 1"/>
    <property type="match status" value="1"/>
</dbReference>
<dbReference type="GO" id="GO:0015485">
    <property type="term" value="F:cholesterol binding"/>
    <property type="evidence" value="ECO:0007669"/>
    <property type="project" value="TreeGrafter"/>
</dbReference>
<name>A0A5N5TDY5_9CRUS</name>
<organism evidence="2 3">
    <name type="scientific">Armadillidium nasatum</name>
    <dbReference type="NCBI Taxonomy" id="96803"/>
    <lineage>
        <taxon>Eukaryota</taxon>
        <taxon>Metazoa</taxon>
        <taxon>Ecdysozoa</taxon>
        <taxon>Arthropoda</taxon>
        <taxon>Crustacea</taxon>
        <taxon>Multicrustacea</taxon>
        <taxon>Malacostraca</taxon>
        <taxon>Eumalacostraca</taxon>
        <taxon>Peracarida</taxon>
        <taxon>Isopoda</taxon>
        <taxon>Oniscidea</taxon>
        <taxon>Crinocheta</taxon>
        <taxon>Armadillidiidae</taxon>
        <taxon>Armadillidium</taxon>
    </lineage>
</organism>
<sequence length="266" mass="29759">MQTVIGDGQCVWYDQCSSNPDKPSDKLNCRYDGPPKKLPTTSVSVFTTTCPELVDEIIDDYGEIVTCCSPNQILTLLNHLTTLTVVVENCPACVSNLRKNFCYFTCHPRHSAFVNPTLLYNDSVWTVSQYSSYIYIDEAYDSCDTVFFDQENTLALNFLCGPWGGEKCTPERLFDSLGNNFLAAFNVSYIYGDNNTTAPIVEDPTQMRLIYPFNVETHPCNSSDPVYKCDCNNCEEMCPVAAQPVLLPVEEHLLRKKVSKAQNGAA</sequence>
<protein>
    <submittedName>
        <fullName evidence="2">Niemann-Pick C1-like protein 1</fullName>
    </submittedName>
</protein>
<evidence type="ECO:0000313" key="3">
    <source>
        <dbReference type="Proteomes" id="UP000326759"/>
    </source>
</evidence>
<reference evidence="2 3" key="1">
    <citation type="journal article" date="2019" name="PLoS Biol.">
        <title>Sex chromosomes control vertical transmission of feminizing Wolbachia symbionts in an isopod.</title>
        <authorList>
            <person name="Becking T."/>
            <person name="Chebbi M.A."/>
            <person name="Giraud I."/>
            <person name="Moumen B."/>
            <person name="Laverre T."/>
            <person name="Caubet Y."/>
            <person name="Peccoud J."/>
            <person name="Gilbert C."/>
            <person name="Cordaux R."/>
        </authorList>
    </citation>
    <scope>NUCLEOTIDE SEQUENCE [LARGE SCALE GENOMIC DNA]</scope>
    <source>
        <strain evidence="2">ANa2</strain>
        <tissue evidence="2">Whole body excluding digestive tract and cuticle</tissue>
    </source>
</reference>
<dbReference type="InterPro" id="IPR032190">
    <property type="entry name" value="NPC1_N"/>
</dbReference>
<proteinExistence type="predicted"/>
<dbReference type="EMBL" id="SEYY01002175">
    <property type="protein sequence ID" value="KAB7504863.1"/>
    <property type="molecule type" value="Genomic_DNA"/>
</dbReference>